<dbReference type="PANTHER" id="PTHR12570">
    <property type="match status" value="1"/>
</dbReference>
<sequence length="877" mass="92736">MYIIPTPAPPLPLPPPPLLASSSWPSFSSGSGIFPNNGTIGDGPGSDLPSNWSSLIGIVTAIVGNVLIALALNVQRYAHIRLHKEQQRNRERARQVLRDAANNNGHAGQNKRRNKGSSGNGNGGYGAVEGSGSRADGNEADDEGDAEYDDSGRRDHAHESDPLTAGYQRSSSSKSNSSDAGSDPDVPQSTSYLRSPYWWLGQVLITVGEMGNFLAYGFAPASIVSPLGVVALISNCVIAPILFKETFRKRDFFGVIIAIAGAVTVVLSAKQEETKLNPHDVWDAITTTAFLIYVGVTCSLIALLMWASPRYGNRTILIDLGLVGLFGGYTVLATKGVSSMLSSTLLRAFLTPMTYVLLVILLGTAVMQVRYVNKALQRFDSTQVIPIQFVMFTLCVIIGSAVLYRDFERTTAEQAAKFVGGCLLTFFGVFIITSGRPPHDDEEEEEEDLADEASAADRPIESINLADQANAAADDAPQTPTGRNTIRHGSRRSSRASRVNFVGTLTSRPLSLATETGIPSQRTPLATPSLAATSVPRISKAPPSSSTTRDGESGGDYLTYKDDEGEDSGGDEPSQPLLENPWRSASFSSPVEHYSPLDAPTTPAGAVRPSLGPSPFSADSVLHAIGTSSGGNNAAPPSTPAPPLADRPVTPSALLRPPTQYLHQSPMISPSPLLSSTMSAVVADTILQHLDGASPQSARRPSTRRVRPSLRSSLFVPQDELLLDDAERLGQPFTGAQSHQQHPYRHHLRGGSTDALLTGLGIPASAHAPARASGSSAGGPSPTVTGGDDQRNIQTSGGPSSASKDKGSSSGRSRARSLSTTLGGLFWSRRKSTALTDEETAVSQPDYTANDDIPPPSAAVTETEEGETPQERPGGFF</sequence>
<evidence type="ECO:0000256" key="3">
    <source>
        <dbReference type="ARBA" id="ARBA00022989"/>
    </source>
</evidence>
<dbReference type="EMBL" id="CAWUHC010000044">
    <property type="protein sequence ID" value="CAK7223524.1"/>
    <property type="molecule type" value="Genomic_DNA"/>
</dbReference>
<keyword evidence="8" id="KW-1185">Reference proteome</keyword>
<feature type="region of interest" description="Disordered" evidence="5">
    <location>
        <begin position="733"/>
        <end position="877"/>
    </location>
</feature>
<feature type="compositionally biased region" description="Gly residues" evidence="5">
    <location>
        <begin position="118"/>
        <end position="129"/>
    </location>
</feature>
<feature type="transmembrane region" description="Helical" evidence="6">
    <location>
        <begin position="353"/>
        <end position="372"/>
    </location>
</feature>
<dbReference type="PANTHER" id="PTHR12570:SF65">
    <property type="entry name" value="MAGNESIUM TRANSPORTER NIPA9-RELATED"/>
    <property type="match status" value="1"/>
</dbReference>
<feature type="transmembrane region" description="Helical" evidence="6">
    <location>
        <begin position="252"/>
        <end position="269"/>
    </location>
</feature>
<feature type="region of interest" description="Disordered" evidence="5">
    <location>
        <begin position="692"/>
        <end position="711"/>
    </location>
</feature>
<feature type="region of interest" description="Disordered" evidence="5">
    <location>
        <begin position="512"/>
        <end position="656"/>
    </location>
</feature>
<feature type="transmembrane region" description="Helical" evidence="6">
    <location>
        <begin position="384"/>
        <end position="403"/>
    </location>
</feature>
<comment type="caution">
    <text evidence="7">The sequence shown here is derived from an EMBL/GenBank/DDBJ whole genome shotgun (WGS) entry which is preliminary data.</text>
</comment>
<feature type="compositionally biased region" description="Polar residues" evidence="5">
    <location>
        <begin position="512"/>
        <end position="532"/>
    </location>
</feature>
<keyword evidence="2 6" id="KW-0812">Transmembrane</keyword>
<keyword evidence="3 6" id="KW-1133">Transmembrane helix</keyword>
<feature type="compositionally biased region" description="Low complexity" evidence="5">
    <location>
        <begin position="796"/>
        <end position="823"/>
    </location>
</feature>
<dbReference type="InterPro" id="IPR037185">
    <property type="entry name" value="EmrE-like"/>
</dbReference>
<feature type="compositionally biased region" description="Low complexity" evidence="5">
    <location>
        <begin position="761"/>
        <end position="782"/>
    </location>
</feature>
<feature type="compositionally biased region" description="Basic and acidic residues" evidence="5">
    <location>
        <begin position="150"/>
        <end position="161"/>
    </location>
</feature>
<dbReference type="Pfam" id="PF05653">
    <property type="entry name" value="Mg_trans_NIPA"/>
    <property type="match status" value="1"/>
</dbReference>
<proteinExistence type="predicted"/>
<protein>
    <recommendedName>
        <fullName evidence="9">DUF803 domain membrane protein</fullName>
    </recommendedName>
</protein>
<evidence type="ECO:0000313" key="7">
    <source>
        <dbReference type="EMBL" id="CAK7223524.1"/>
    </source>
</evidence>
<dbReference type="InterPro" id="IPR008521">
    <property type="entry name" value="Mg_trans_NIPA"/>
</dbReference>
<dbReference type="SUPFAM" id="SSF103481">
    <property type="entry name" value="Multidrug resistance efflux transporter EmrE"/>
    <property type="match status" value="1"/>
</dbReference>
<reference evidence="7 8" key="1">
    <citation type="submission" date="2024-01" db="EMBL/GenBank/DDBJ databases">
        <authorList>
            <person name="Allen C."/>
            <person name="Tagirdzhanova G."/>
        </authorList>
    </citation>
    <scope>NUCLEOTIDE SEQUENCE [LARGE SCALE GENOMIC DNA]</scope>
</reference>
<feature type="compositionally biased region" description="Acidic residues" evidence="5">
    <location>
        <begin position="138"/>
        <end position="149"/>
    </location>
</feature>
<keyword evidence="4 6" id="KW-0472">Membrane</keyword>
<accession>A0ABP0BUY4</accession>
<feature type="transmembrane region" description="Helical" evidence="6">
    <location>
        <begin position="52"/>
        <end position="74"/>
    </location>
</feature>
<feature type="region of interest" description="Disordered" evidence="5">
    <location>
        <begin position="99"/>
        <end position="188"/>
    </location>
</feature>
<comment type="subcellular location">
    <subcellularLocation>
        <location evidence="1">Membrane</location>
        <topology evidence="1">Multi-pass membrane protein</topology>
    </subcellularLocation>
</comment>
<evidence type="ECO:0000313" key="8">
    <source>
        <dbReference type="Proteomes" id="UP001642406"/>
    </source>
</evidence>
<gene>
    <name evidence="7" type="ORF">SBRCBS47491_005234</name>
</gene>
<evidence type="ECO:0000256" key="4">
    <source>
        <dbReference type="ARBA" id="ARBA00023136"/>
    </source>
</evidence>
<name>A0ABP0BUY4_9PEZI</name>
<evidence type="ECO:0000256" key="6">
    <source>
        <dbReference type="SAM" id="Phobius"/>
    </source>
</evidence>
<feature type="transmembrane region" description="Helical" evidence="6">
    <location>
        <begin position="223"/>
        <end position="243"/>
    </location>
</feature>
<dbReference type="Proteomes" id="UP001642406">
    <property type="component" value="Unassembled WGS sequence"/>
</dbReference>
<feature type="compositionally biased region" description="Basic residues" evidence="5">
    <location>
        <begin position="485"/>
        <end position="495"/>
    </location>
</feature>
<feature type="compositionally biased region" description="Low complexity" evidence="5">
    <location>
        <begin position="170"/>
        <end position="181"/>
    </location>
</feature>
<evidence type="ECO:0000256" key="5">
    <source>
        <dbReference type="SAM" id="MobiDB-lite"/>
    </source>
</evidence>
<feature type="transmembrane region" description="Helical" evidence="6">
    <location>
        <begin position="281"/>
        <end position="304"/>
    </location>
</feature>
<organism evidence="7 8">
    <name type="scientific">Sporothrix bragantina</name>
    <dbReference type="NCBI Taxonomy" id="671064"/>
    <lineage>
        <taxon>Eukaryota</taxon>
        <taxon>Fungi</taxon>
        <taxon>Dikarya</taxon>
        <taxon>Ascomycota</taxon>
        <taxon>Pezizomycotina</taxon>
        <taxon>Sordariomycetes</taxon>
        <taxon>Sordariomycetidae</taxon>
        <taxon>Ophiostomatales</taxon>
        <taxon>Ophiostomataceae</taxon>
        <taxon>Sporothrix</taxon>
    </lineage>
</organism>
<evidence type="ECO:0008006" key="9">
    <source>
        <dbReference type="Google" id="ProtNLM"/>
    </source>
</evidence>
<evidence type="ECO:0000256" key="1">
    <source>
        <dbReference type="ARBA" id="ARBA00004141"/>
    </source>
</evidence>
<evidence type="ECO:0000256" key="2">
    <source>
        <dbReference type="ARBA" id="ARBA00022692"/>
    </source>
</evidence>
<feature type="transmembrane region" description="Helical" evidence="6">
    <location>
        <begin position="197"/>
        <end position="217"/>
    </location>
</feature>
<feature type="transmembrane region" description="Helical" evidence="6">
    <location>
        <begin position="415"/>
        <end position="433"/>
    </location>
</feature>
<feature type="region of interest" description="Disordered" evidence="5">
    <location>
        <begin position="469"/>
        <end position="500"/>
    </location>
</feature>